<dbReference type="STRING" id="564608.C1MQ38"/>
<reference evidence="3 4" key="1">
    <citation type="journal article" date="2009" name="Science">
        <title>Green evolution and dynamic adaptations revealed by genomes of the marine picoeukaryotes Micromonas.</title>
        <authorList>
            <person name="Worden A.Z."/>
            <person name="Lee J.H."/>
            <person name="Mock T."/>
            <person name="Rouze P."/>
            <person name="Simmons M.P."/>
            <person name="Aerts A.L."/>
            <person name="Allen A.E."/>
            <person name="Cuvelier M.L."/>
            <person name="Derelle E."/>
            <person name="Everett M.V."/>
            <person name="Foulon E."/>
            <person name="Grimwood J."/>
            <person name="Gundlach H."/>
            <person name="Henrissat B."/>
            <person name="Napoli C."/>
            <person name="McDonald S.M."/>
            <person name="Parker M.S."/>
            <person name="Rombauts S."/>
            <person name="Salamov A."/>
            <person name="Von Dassow P."/>
            <person name="Badger J.H."/>
            <person name="Coutinho P.M."/>
            <person name="Demir E."/>
            <person name="Dubchak I."/>
            <person name="Gentemann C."/>
            <person name="Eikrem W."/>
            <person name="Gready J.E."/>
            <person name="John U."/>
            <person name="Lanier W."/>
            <person name="Lindquist E.A."/>
            <person name="Lucas S."/>
            <person name="Mayer K.F."/>
            <person name="Moreau H."/>
            <person name="Not F."/>
            <person name="Otillar R."/>
            <person name="Panaud O."/>
            <person name="Pangilinan J."/>
            <person name="Paulsen I."/>
            <person name="Piegu B."/>
            <person name="Poliakov A."/>
            <person name="Robbens S."/>
            <person name="Schmutz J."/>
            <person name="Toulza E."/>
            <person name="Wyss T."/>
            <person name="Zelensky A."/>
            <person name="Zhou K."/>
            <person name="Armbrust E.V."/>
            <person name="Bhattacharya D."/>
            <person name="Goodenough U.W."/>
            <person name="Van de Peer Y."/>
            <person name="Grigoriev I.V."/>
        </authorList>
    </citation>
    <scope>NUCLEOTIDE SEQUENCE [LARGE SCALE GENOMIC DNA]</scope>
    <source>
        <strain evidence="3 4">CCMP1545</strain>
    </source>
</reference>
<sequence>MSHNGEFGREDGRATARVDPKDLKEFVSEKYVEVDTSADDYDAVGLTELELCEQYCRACTVSVQRLFHVKSLGMVCTRALSTGNEAFPLDLVETLAQDDDSEVRQIVAEQLGVFIEALKTARREQETDVATGLLYVAFLLVEDDADGVVEAAEVAVSTVATVLDREEDVELLLTLLANLAKGQEEEIRVSAAKICGGLARVVGGGVSEQTLAPILRTIASDEALQAREAAARAIVKVAEVMDDAIAEDALLPSFKKLAKDAIWSVRRSCAENLVELSKCFSRETFVKVAHDLFEPLANDVSFQVRTAALEKLGPLVAELGGEHTSAALVDHFVSMSESTGGNNGLQLSCAFNIPGVAYTIGHARWHEIRPAYNVLAHSVQWRVRRSLACSLHEMAKILGKETTQRDLLPIFEAMLSDTDEVVVGVIDHLAEFMSQVAPHARTGPLYLLQDVGKAEGKNVIGNWRLRAALSEQLGALSKVLPEDANEDALLPLLLRLLKDPASAVRAKSIDAVGGVLHNTAKASSLRWRSGKVGDVVAEIKLMATNPRWLDRQAYVQMCGAFVGVVDANIIKEEFLPLMLMCVDDAVPNVKRELARSLARLDGDRSFAGIPDVLDTIRTLRNDPDVESVSIAKNYVAEERSNGEYTTGLGGEFHATGLR</sequence>
<dbReference type="InterPro" id="IPR016024">
    <property type="entry name" value="ARM-type_fold"/>
</dbReference>
<evidence type="ECO:0000313" key="3">
    <source>
        <dbReference type="EMBL" id="EEH57642.1"/>
    </source>
</evidence>
<feature type="repeat" description="HEAT" evidence="2">
    <location>
        <begin position="489"/>
        <end position="526"/>
    </location>
</feature>
<dbReference type="eggNOG" id="KOG0211">
    <property type="taxonomic scope" value="Eukaryota"/>
</dbReference>
<evidence type="ECO:0000313" key="4">
    <source>
        <dbReference type="Proteomes" id="UP000001876"/>
    </source>
</evidence>
<protein>
    <submittedName>
        <fullName evidence="3">Predicted protein</fullName>
    </submittedName>
</protein>
<dbReference type="PANTHER" id="PTHR10648">
    <property type="entry name" value="SERINE/THREONINE-PROTEIN PHOSPHATASE PP2A 65 KDA REGULATORY SUBUNIT"/>
    <property type="match status" value="1"/>
</dbReference>
<dbReference type="AlphaFoldDB" id="C1MQ38"/>
<gene>
    <name evidence="3" type="ORF">MICPUCDRAFT_46995</name>
</gene>
<dbReference type="GO" id="GO:0019888">
    <property type="term" value="F:protein phosphatase regulator activity"/>
    <property type="evidence" value="ECO:0007669"/>
    <property type="project" value="TreeGrafter"/>
</dbReference>
<dbReference type="EMBL" id="GG663738">
    <property type="protein sequence ID" value="EEH57642.1"/>
    <property type="molecule type" value="Genomic_DNA"/>
</dbReference>
<keyword evidence="4" id="KW-1185">Reference proteome</keyword>
<evidence type="ECO:0000256" key="1">
    <source>
        <dbReference type="ARBA" id="ARBA00022737"/>
    </source>
</evidence>
<dbReference type="InterPro" id="IPR051023">
    <property type="entry name" value="PP2A_Regulatory_Subunit_A"/>
</dbReference>
<feature type="repeat" description="HEAT" evidence="2">
    <location>
        <begin position="250"/>
        <end position="287"/>
    </location>
</feature>
<dbReference type="InterPro" id="IPR011989">
    <property type="entry name" value="ARM-like"/>
</dbReference>
<keyword evidence="1" id="KW-0677">Repeat</keyword>
<proteinExistence type="predicted"/>
<organism evidence="4">
    <name type="scientific">Micromonas pusilla (strain CCMP1545)</name>
    <name type="common">Picoplanktonic green alga</name>
    <dbReference type="NCBI Taxonomy" id="564608"/>
    <lineage>
        <taxon>Eukaryota</taxon>
        <taxon>Viridiplantae</taxon>
        <taxon>Chlorophyta</taxon>
        <taxon>Mamiellophyceae</taxon>
        <taxon>Mamiellales</taxon>
        <taxon>Mamiellaceae</taxon>
        <taxon>Micromonas</taxon>
    </lineage>
</organism>
<dbReference type="Pfam" id="PF02985">
    <property type="entry name" value="HEAT"/>
    <property type="match status" value="1"/>
</dbReference>
<dbReference type="PROSITE" id="PS50077">
    <property type="entry name" value="HEAT_REPEAT"/>
    <property type="match status" value="4"/>
</dbReference>
<dbReference type="Proteomes" id="UP000001876">
    <property type="component" value="Unassembled WGS sequence"/>
</dbReference>
<dbReference type="OrthoDB" id="496790at2759"/>
<dbReference type="SUPFAM" id="SSF48371">
    <property type="entry name" value="ARM repeat"/>
    <property type="match status" value="1"/>
</dbReference>
<name>C1MQ38_MICPC</name>
<dbReference type="OMA" id="LWEFIKI"/>
<dbReference type="InterPro" id="IPR021133">
    <property type="entry name" value="HEAT_type_2"/>
</dbReference>
<accession>C1MQ38</accession>
<dbReference type="Gene3D" id="1.25.10.10">
    <property type="entry name" value="Leucine-rich Repeat Variant"/>
    <property type="match status" value="1"/>
</dbReference>
<dbReference type="InterPro" id="IPR000357">
    <property type="entry name" value="HEAT"/>
</dbReference>
<dbReference type="KEGG" id="mpp:MICPUCDRAFT_46995"/>
<feature type="repeat" description="HEAT" evidence="2">
    <location>
        <begin position="88"/>
        <end position="126"/>
    </location>
</feature>
<evidence type="ECO:0000256" key="2">
    <source>
        <dbReference type="PROSITE-ProRule" id="PRU00103"/>
    </source>
</evidence>
<feature type="repeat" description="HEAT" evidence="2">
    <location>
        <begin position="211"/>
        <end position="248"/>
    </location>
</feature>
<dbReference type="GeneID" id="9683497"/>
<dbReference type="RefSeq" id="XP_003057691.1">
    <property type="nucleotide sequence ID" value="XM_003057645.1"/>
</dbReference>
<dbReference type="GO" id="GO:0005737">
    <property type="term" value="C:cytoplasm"/>
    <property type="evidence" value="ECO:0007669"/>
    <property type="project" value="TreeGrafter"/>
</dbReference>
<dbReference type="PANTHER" id="PTHR10648:SF1">
    <property type="entry name" value="SERINE_THREONINE-PROTEIN PHOSPHATASE 4 REGULATORY SUBUNIT 1"/>
    <property type="match status" value="1"/>
</dbReference>